<dbReference type="Pfam" id="PF08281">
    <property type="entry name" value="Sigma70_r4_2"/>
    <property type="match status" value="1"/>
</dbReference>
<evidence type="ECO:0000313" key="8">
    <source>
        <dbReference type="EMBL" id="MCA9727541.1"/>
    </source>
</evidence>
<dbReference type="InterPro" id="IPR036388">
    <property type="entry name" value="WH-like_DNA-bd_sf"/>
</dbReference>
<dbReference type="EMBL" id="JAGQHR010000186">
    <property type="protein sequence ID" value="MCA9727541.1"/>
    <property type="molecule type" value="Genomic_DNA"/>
</dbReference>
<dbReference type="InterPro" id="IPR039425">
    <property type="entry name" value="RNA_pol_sigma-70-like"/>
</dbReference>
<comment type="similarity">
    <text evidence="1">Belongs to the sigma-70 factor family. ECF subfamily.</text>
</comment>
<name>A0A956RNH6_UNCEI</name>
<evidence type="ECO:0000256" key="4">
    <source>
        <dbReference type="ARBA" id="ARBA00023125"/>
    </source>
</evidence>
<dbReference type="Gene3D" id="1.10.10.10">
    <property type="entry name" value="Winged helix-like DNA-binding domain superfamily/Winged helix DNA-binding domain"/>
    <property type="match status" value="1"/>
</dbReference>
<dbReference type="PANTHER" id="PTHR43133:SF8">
    <property type="entry name" value="RNA POLYMERASE SIGMA FACTOR HI_1459-RELATED"/>
    <property type="match status" value="1"/>
</dbReference>
<dbReference type="Gene3D" id="1.10.1740.10">
    <property type="match status" value="1"/>
</dbReference>
<protein>
    <submittedName>
        <fullName evidence="8">Sigma-70 family RNA polymerase sigma factor</fullName>
    </submittedName>
</protein>
<keyword evidence="4" id="KW-0238">DNA-binding</keyword>
<evidence type="ECO:0000313" key="9">
    <source>
        <dbReference type="Proteomes" id="UP000697710"/>
    </source>
</evidence>
<dbReference type="SUPFAM" id="SSF88659">
    <property type="entry name" value="Sigma3 and sigma4 domains of RNA polymerase sigma factors"/>
    <property type="match status" value="1"/>
</dbReference>
<dbReference type="Pfam" id="PF04542">
    <property type="entry name" value="Sigma70_r2"/>
    <property type="match status" value="1"/>
</dbReference>
<dbReference type="InterPro" id="IPR013324">
    <property type="entry name" value="RNA_pol_sigma_r3/r4-like"/>
</dbReference>
<evidence type="ECO:0000256" key="2">
    <source>
        <dbReference type="ARBA" id="ARBA00023015"/>
    </source>
</evidence>
<dbReference type="PANTHER" id="PTHR43133">
    <property type="entry name" value="RNA POLYMERASE ECF-TYPE SIGMA FACTO"/>
    <property type="match status" value="1"/>
</dbReference>
<dbReference type="SUPFAM" id="SSF88946">
    <property type="entry name" value="Sigma2 domain of RNA polymerase sigma factors"/>
    <property type="match status" value="1"/>
</dbReference>
<reference evidence="8" key="1">
    <citation type="submission" date="2020-04" db="EMBL/GenBank/DDBJ databases">
        <authorList>
            <person name="Zhang T."/>
        </authorList>
    </citation>
    <scope>NUCLEOTIDE SEQUENCE</scope>
    <source>
        <strain evidence="8">HKST-UBA01</strain>
    </source>
</reference>
<dbReference type="GO" id="GO:0006352">
    <property type="term" value="P:DNA-templated transcription initiation"/>
    <property type="evidence" value="ECO:0007669"/>
    <property type="project" value="InterPro"/>
</dbReference>
<evidence type="ECO:0000256" key="5">
    <source>
        <dbReference type="ARBA" id="ARBA00023163"/>
    </source>
</evidence>
<keyword evidence="3" id="KW-0731">Sigma factor</keyword>
<evidence type="ECO:0000256" key="1">
    <source>
        <dbReference type="ARBA" id="ARBA00010641"/>
    </source>
</evidence>
<dbReference type="InterPro" id="IPR007627">
    <property type="entry name" value="RNA_pol_sigma70_r2"/>
</dbReference>
<proteinExistence type="inferred from homology"/>
<accession>A0A956RNH6</accession>
<reference evidence="8" key="2">
    <citation type="journal article" date="2021" name="Microbiome">
        <title>Successional dynamics and alternative stable states in a saline activated sludge microbial community over 9 years.</title>
        <authorList>
            <person name="Wang Y."/>
            <person name="Ye J."/>
            <person name="Ju F."/>
            <person name="Liu L."/>
            <person name="Boyd J.A."/>
            <person name="Deng Y."/>
            <person name="Parks D.H."/>
            <person name="Jiang X."/>
            <person name="Yin X."/>
            <person name="Woodcroft B.J."/>
            <person name="Tyson G.W."/>
            <person name="Hugenholtz P."/>
            <person name="Polz M.F."/>
            <person name="Zhang T."/>
        </authorList>
    </citation>
    <scope>NUCLEOTIDE SEQUENCE</scope>
    <source>
        <strain evidence="8">HKST-UBA01</strain>
    </source>
</reference>
<comment type="caution">
    <text evidence="8">The sequence shown here is derived from an EMBL/GenBank/DDBJ whole genome shotgun (WGS) entry which is preliminary data.</text>
</comment>
<dbReference type="InterPro" id="IPR014284">
    <property type="entry name" value="RNA_pol_sigma-70_dom"/>
</dbReference>
<keyword evidence="2" id="KW-0805">Transcription regulation</keyword>
<evidence type="ECO:0000256" key="3">
    <source>
        <dbReference type="ARBA" id="ARBA00023082"/>
    </source>
</evidence>
<evidence type="ECO:0000259" key="7">
    <source>
        <dbReference type="Pfam" id="PF08281"/>
    </source>
</evidence>
<dbReference type="InterPro" id="IPR013249">
    <property type="entry name" value="RNA_pol_sigma70_r4_t2"/>
</dbReference>
<dbReference type="Proteomes" id="UP000697710">
    <property type="component" value="Unassembled WGS sequence"/>
</dbReference>
<dbReference type="GO" id="GO:0003677">
    <property type="term" value="F:DNA binding"/>
    <property type="evidence" value="ECO:0007669"/>
    <property type="project" value="UniProtKB-KW"/>
</dbReference>
<keyword evidence="5" id="KW-0804">Transcription</keyword>
<feature type="domain" description="RNA polymerase sigma factor 70 region 4 type 2" evidence="7">
    <location>
        <begin position="134"/>
        <end position="184"/>
    </location>
</feature>
<dbReference type="InterPro" id="IPR013325">
    <property type="entry name" value="RNA_pol_sigma_r2"/>
</dbReference>
<dbReference type="AlphaFoldDB" id="A0A956RNH6"/>
<feature type="domain" description="RNA polymerase sigma-70 region 2" evidence="6">
    <location>
        <begin position="32"/>
        <end position="103"/>
    </location>
</feature>
<sequence length="200" mass="22545">MPTDSPKRTRLTSTRTLLHRVRGGDARAREELVSRFLPSLKRWASGRLPEKSRSLSDTDDLVQVSLMRALDRAPDFESRGQGAFLGYLHRILLNAIRDEIRRTAVRPEETLDENLPEDRPALLDRTIGPDAVEAYEKALATLPERQQQAVVLRIEFGFSFPEIATLLGNTKPDAVRMLVTRGLVLLAERMAGPSVSFEER</sequence>
<evidence type="ECO:0000259" key="6">
    <source>
        <dbReference type="Pfam" id="PF04542"/>
    </source>
</evidence>
<dbReference type="NCBIfam" id="TIGR02937">
    <property type="entry name" value="sigma70-ECF"/>
    <property type="match status" value="1"/>
</dbReference>
<dbReference type="GO" id="GO:0016987">
    <property type="term" value="F:sigma factor activity"/>
    <property type="evidence" value="ECO:0007669"/>
    <property type="project" value="UniProtKB-KW"/>
</dbReference>
<organism evidence="8 9">
    <name type="scientific">Eiseniibacteriota bacterium</name>
    <dbReference type="NCBI Taxonomy" id="2212470"/>
    <lineage>
        <taxon>Bacteria</taxon>
        <taxon>Candidatus Eiseniibacteriota</taxon>
    </lineage>
</organism>
<gene>
    <name evidence="8" type="ORF">KC729_07645</name>
</gene>